<dbReference type="GO" id="GO:0071555">
    <property type="term" value="P:cell wall organization"/>
    <property type="evidence" value="ECO:0007669"/>
    <property type="project" value="UniProtKB-KW"/>
</dbReference>
<dbReference type="GO" id="GO:0008360">
    <property type="term" value="P:regulation of cell shape"/>
    <property type="evidence" value="ECO:0007669"/>
    <property type="project" value="UniProtKB-KW"/>
</dbReference>
<evidence type="ECO:0000256" key="5">
    <source>
        <dbReference type="ARBA" id="ARBA00022645"/>
    </source>
</evidence>
<evidence type="ECO:0000256" key="9">
    <source>
        <dbReference type="ARBA" id="ARBA00022960"/>
    </source>
</evidence>
<evidence type="ECO:0000256" key="4">
    <source>
        <dbReference type="ARBA" id="ARBA00012448"/>
    </source>
</evidence>
<dbReference type="Gene3D" id="3.40.710.10">
    <property type="entry name" value="DD-peptidase/beta-lactamase superfamily"/>
    <property type="match status" value="1"/>
</dbReference>
<dbReference type="GO" id="GO:0009002">
    <property type="term" value="F:serine-type D-Ala-D-Ala carboxypeptidase activity"/>
    <property type="evidence" value="ECO:0007669"/>
    <property type="project" value="UniProtKB-EC"/>
</dbReference>
<keyword evidence="10" id="KW-0573">Peptidoglycan synthesis</keyword>
<evidence type="ECO:0000256" key="1">
    <source>
        <dbReference type="ARBA" id="ARBA00003217"/>
    </source>
</evidence>
<comment type="similarity">
    <text evidence="3 15">Belongs to the peptidase S11 family.</text>
</comment>
<dbReference type="RefSeq" id="WP_160799261.1">
    <property type="nucleotide sequence ID" value="NZ_WUUL01000001.1"/>
</dbReference>
<comment type="caution">
    <text evidence="18">The sequence shown here is derived from an EMBL/GenBank/DDBJ whole genome shotgun (WGS) entry which is preliminary data.</text>
</comment>
<organism evidence="18 19">
    <name type="scientific">Shimazuella alba</name>
    <dbReference type="NCBI Taxonomy" id="2690964"/>
    <lineage>
        <taxon>Bacteria</taxon>
        <taxon>Bacillati</taxon>
        <taxon>Bacillota</taxon>
        <taxon>Bacilli</taxon>
        <taxon>Bacillales</taxon>
        <taxon>Thermoactinomycetaceae</taxon>
        <taxon>Shimazuella</taxon>
    </lineage>
</organism>
<sequence length="375" mass="41893">MKRWHFFVVIFVILLVPIYVHATPPLAGSAQAAILMDRDSGRILFAKNADKEMKIASLTKIMTALVAIEQSKIDSMVTVGPNAVGVEGSSIYLKKGEKIPLEHLLYGLMLRSGNDAATAIAEHVGGSVDGFVYLMNQKASFLGLEHTHFMNPHGLDQADHYSSAKDLAILTSYALKNPTFRQIVKTQIKTLDWPNLDWDQKFYNKNKLLSLYPWADGVKTGFTKQARRTLVTSATKEGNQLVAVTLNDGNDWNDAIDMYNYGFANYHKEVILKKDQLLALMGVKKDNKDLYMMVTKPFVYPLTKDEKSKIKIQTVQTTPTKSITTNNQAVGIAKIYINDELIGSVPLVSAFRVKPTYFQRLEQVISSVVTEVVAR</sequence>
<feature type="active site" description="Acyl-ester intermediate" evidence="13">
    <location>
        <position position="57"/>
    </location>
</feature>
<evidence type="ECO:0000259" key="16">
    <source>
        <dbReference type="Pfam" id="PF00768"/>
    </source>
</evidence>
<dbReference type="AlphaFoldDB" id="A0A6I4VKU2"/>
<proteinExistence type="inferred from homology"/>
<evidence type="ECO:0000256" key="13">
    <source>
        <dbReference type="PIRSR" id="PIRSR618044-1"/>
    </source>
</evidence>
<feature type="domain" description="Peptidase S11 D-Ala-D-Ala carboxypeptidase A C-terminal" evidence="17">
    <location>
        <begin position="269"/>
        <end position="353"/>
    </location>
</feature>
<evidence type="ECO:0000256" key="15">
    <source>
        <dbReference type="RuleBase" id="RU004016"/>
    </source>
</evidence>
<evidence type="ECO:0000256" key="11">
    <source>
        <dbReference type="ARBA" id="ARBA00023316"/>
    </source>
</evidence>
<dbReference type="Pfam" id="PF00768">
    <property type="entry name" value="Peptidase_S11"/>
    <property type="match status" value="1"/>
</dbReference>
<dbReference type="PANTHER" id="PTHR21581">
    <property type="entry name" value="D-ALANYL-D-ALANINE CARBOXYPEPTIDASE"/>
    <property type="match status" value="1"/>
</dbReference>
<protein>
    <recommendedName>
        <fullName evidence="4">serine-type D-Ala-D-Ala carboxypeptidase</fullName>
        <ecNumber evidence="4">3.4.16.4</ecNumber>
    </recommendedName>
</protein>
<dbReference type="Gene3D" id="2.30.140.30">
    <property type="match status" value="1"/>
</dbReference>
<evidence type="ECO:0000256" key="2">
    <source>
        <dbReference type="ARBA" id="ARBA00004752"/>
    </source>
</evidence>
<dbReference type="InterPro" id="IPR018044">
    <property type="entry name" value="Peptidase_S11"/>
</dbReference>
<dbReference type="EC" id="3.4.16.4" evidence="4"/>
<gene>
    <name evidence="18" type="ORF">GSM42_00280</name>
</gene>
<feature type="binding site" evidence="14">
    <location>
        <position position="219"/>
    </location>
    <ligand>
        <name>substrate</name>
    </ligand>
</feature>
<keyword evidence="5 18" id="KW-0121">Carboxypeptidase</keyword>
<dbReference type="PRINTS" id="PR00725">
    <property type="entry name" value="DADACBPTASE1"/>
</dbReference>
<dbReference type="InterPro" id="IPR015956">
    <property type="entry name" value="Peniciliin-bd_prot_C_sf"/>
</dbReference>
<dbReference type="Proteomes" id="UP000430692">
    <property type="component" value="Unassembled WGS sequence"/>
</dbReference>
<keyword evidence="11" id="KW-0961">Cell wall biogenesis/degradation</keyword>
<dbReference type="InterPro" id="IPR012338">
    <property type="entry name" value="Beta-lactam/transpept-like"/>
</dbReference>
<name>A0A6I4VKU2_9BACL</name>
<comment type="function">
    <text evidence="1">Removes C-terminal D-alanyl residues from sugar-peptide cell wall precursors.</text>
</comment>
<dbReference type="EMBL" id="WUUL01000001">
    <property type="protein sequence ID" value="MXQ52209.1"/>
    <property type="molecule type" value="Genomic_DNA"/>
</dbReference>
<reference evidence="18 19" key="1">
    <citation type="submission" date="2019-12" db="EMBL/GenBank/DDBJ databases">
        <title>Whole-genome analyses of novel actinobacteria.</title>
        <authorList>
            <person name="Sahin N."/>
            <person name="Saygin H."/>
        </authorList>
    </citation>
    <scope>NUCLEOTIDE SEQUENCE [LARGE SCALE GENOMIC DNA]</scope>
    <source>
        <strain evidence="18 19">KC615</strain>
    </source>
</reference>
<evidence type="ECO:0000256" key="7">
    <source>
        <dbReference type="ARBA" id="ARBA00022729"/>
    </source>
</evidence>
<feature type="active site" description="Proton acceptor" evidence="13">
    <location>
        <position position="60"/>
    </location>
</feature>
<evidence type="ECO:0000259" key="17">
    <source>
        <dbReference type="Pfam" id="PF07943"/>
    </source>
</evidence>
<evidence type="ECO:0000256" key="10">
    <source>
        <dbReference type="ARBA" id="ARBA00022984"/>
    </source>
</evidence>
<keyword evidence="6" id="KW-0645">Protease</keyword>
<keyword evidence="7" id="KW-0732">Signal</keyword>
<dbReference type="SUPFAM" id="SSF69189">
    <property type="entry name" value="Penicillin-binding protein associated domain"/>
    <property type="match status" value="1"/>
</dbReference>
<feature type="domain" description="Peptidase S11 D-alanyl-D-alanine carboxypeptidase A N-terminal" evidence="16">
    <location>
        <begin position="27"/>
        <end position="248"/>
    </location>
</feature>
<keyword evidence="9" id="KW-0133">Cell shape</keyword>
<dbReference type="UniPathway" id="UPA00219"/>
<evidence type="ECO:0000256" key="8">
    <source>
        <dbReference type="ARBA" id="ARBA00022801"/>
    </source>
</evidence>
<evidence type="ECO:0000313" key="18">
    <source>
        <dbReference type="EMBL" id="MXQ52209.1"/>
    </source>
</evidence>
<dbReference type="Pfam" id="PF07943">
    <property type="entry name" value="PBP5_C"/>
    <property type="match status" value="1"/>
</dbReference>
<keyword evidence="19" id="KW-1185">Reference proteome</keyword>
<evidence type="ECO:0000313" key="19">
    <source>
        <dbReference type="Proteomes" id="UP000430692"/>
    </source>
</evidence>
<dbReference type="InterPro" id="IPR012907">
    <property type="entry name" value="Peptidase_S11_C"/>
</dbReference>
<dbReference type="SUPFAM" id="SSF56601">
    <property type="entry name" value="beta-lactamase/transpeptidase-like"/>
    <property type="match status" value="1"/>
</dbReference>
<accession>A0A6I4VKU2</accession>
<comment type="catalytic activity">
    <reaction evidence="12">
        <text>Preferential cleavage: (Ac)2-L-Lys-D-Ala-|-D-Ala. Also transpeptidation of peptidyl-alanyl moieties that are N-acyl substituents of D-alanine.</text>
        <dbReference type="EC" id="3.4.16.4"/>
    </reaction>
</comment>
<evidence type="ECO:0000256" key="3">
    <source>
        <dbReference type="ARBA" id="ARBA00007164"/>
    </source>
</evidence>
<evidence type="ECO:0000256" key="14">
    <source>
        <dbReference type="PIRSR" id="PIRSR618044-2"/>
    </source>
</evidence>
<evidence type="ECO:0000256" key="12">
    <source>
        <dbReference type="ARBA" id="ARBA00034000"/>
    </source>
</evidence>
<comment type="pathway">
    <text evidence="2">Cell wall biogenesis; peptidoglycan biosynthesis.</text>
</comment>
<dbReference type="GO" id="GO:0009252">
    <property type="term" value="P:peptidoglycan biosynthetic process"/>
    <property type="evidence" value="ECO:0007669"/>
    <property type="project" value="UniProtKB-UniPathway"/>
</dbReference>
<evidence type="ECO:0000256" key="6">
    <source>
        <dbReference type="ARBA" id="ARBA00022670"/>
    </source>
</evidence>
<feature type="active site" evidence="13">
    <location>
        <position position="112"/>
    </location>
</feature>
<dbReference type="GO" id="GO:0006508">
    <property type="term" value="P:proteolysis"/>
    <property type="evidence" value="ECO:0007669"/>
    <property type="project" value="UniProtKB-KW"/>
</dbReference>
<keyword evidence="8" id="KW-0378">Hydrolase</keyword>
<dbReference type="PANTHER" id="PTHR21581:SF33">
    <property type="entry name" value="D-ALANYL-D-ALANINE CARBOXYPEPTIDASE DACB"/>
    <property type="match status" value="1"/>
</dbReference>
<dbReference type="InterPro" id="IPR001967">
    <property type="entry name" value="Peptidase_S11_N"/>
</dbReference>